<protein>
    <submittedName>
        <fullName evidence="2">Uncharacterized protein</fullName>
    </submittedName>
</protein>
<gene>
    <name evidence="2" type="ORF">AMECASPLE_015621</name>
</gene>
<organism evidence="2 3">
    <name type="scientific">Ameca splendens</name>
    <dbReference type="NCBI Taxonomy" id="208324"/>
    <lineage>
        <taxon>Eukaryota</taxon>
        <taxon>Metazoa</taxon>
        <taxon>Chordata</taxon>
        <taxon>Craniata</taxon>
        <taxon>Vertebrata</taxon>
        <taxon>Euteleostomi</taxon>
        <taxon>Actinopterygii</taxon>
        <taxon>Neopterygii</taxon>
        <taxon>Teleostei</taxon>
        <taxon>Neoteleostei</taxon>
        <taxon>Acanthomorphata</taxon>
        <taxon>Ovalentaria</taxon>
        <taxon>Atherinomorphae</taxon>
        <taxon>Cyprinodontiformes</taxon>
        <taxon>Goodeidae</taxon>
        <taxon>Ameca</taxon>
    </lineage>
</organism>
<accession>A0ABV0XF15</accession>
<evidence type="ECO:0000313" key="3">
    <source>
        <dbReference type="Proteomes" id="UP001469553"/>
    </source>
</evidence>
<comment type="caution">
    <text evidence="2">The sequence shown here is derived from an EMBL/GenBank/DDBJ whole genome shotgun (WGS) entry which is preliminary data.</text>
</comment>
<proteinExistence type="predicted"/>
<sequence>MTPVFQNMNHKIMINISVIVFRSDSRGSSESRTSERSPTAGHSDLQMLGHGFSSGHVSNVSAVKRVSVFQRGVCAVKASARFFWECPTQSSFWRTWVPSG</sequence>
<reference evidence="2 3" key="1">
    <citation type="submission" date="2021-06" db="EMBL/GenBank/DDBJ databases">
        <authorList>
            <person name="Palmer J.M."/>
        </authorList>
    </citation>
    <scope>NUCLEOTIDE SEQUENCE [LARGE SCALE GENOMIC DNA]</scope>
    <source>
        <strain evidence="2 3">AS_MEX2019</strain>
        <tissue evidence="2">Muscle</tissue>
    </source>
</reference>
<feature type="compositionally biased region" description="Basic and acidic residues" evidence="1">
    <location>
        <begin position="26"/>
        <end position="35"/>
    </location>
</feature>
<feature type="region of interest" description="Disordered" evidence="1">
    <location>
        <begin position="26"/>
        <end position="50"/>
    </location>
</feature>
<evidence type="ECO:0000256" key="1">
    <source>
        <dbReference type="SAM" id="MobiDB-lite"/>
    </source>
</evidence>
<keyword evidence="3" id="KW-1185">Reference proteome</keyword>
<name>A0ABV0XF15_9TELE</name>
<evidence type="ECO:0000313" key="2">
    <source>
        <dbReference type="EMBL" id="MEQ2280047.1"/>
    </source>
</evidence>
<dbReference type="EMBL" id="JAHRIP010001106">
    <property type="protein sequence ID" value="MEQ2280047.1"/>
    <property type="molecule type" value="Genomic_DNA"/>
</dbReference>
<dbReference type="Proteomes" id="UP001469553">
    <property type="component" value="Unassembled WGS sequence"/>
</dbReference>